<dbReference type="Proteomes" id="UP000193560">
    <property type="component" value="Unassembled WGS sequence"/>
</dbReference>
<comment type="caution">
    <text evidence="2">The sequence shown here is derived from an EMBL/GenBank/DDBJ whole genome shotgun (WGS) entry which is preliminary data.</text>
</comment>
<accession>A0A1X2INL4</accession>
<gene>
    <name evidence="2" type="ORF">BCR42DRAFT_411745</name>
</gene>
<dbReference type="EMBL" id="MCGE01000008">
    <property type="protein sequence ID" value="ORZ18864.1"/>
    <property type="molecule type" value="Genomic_DNA"/>
</dbReference>
<protein>
    <submittedName>
        <fullName evidence="2">Uncharacterized protein</fullName>
    </submittedName>
</protein>
<sequence length="62" mass="7213">MVSRKSLRYCYWNKSSWRPLLNTDADIIKAIGASKNKQRSMLLVITSIGVNPIHCIMLSYYY</sequence>
<keyword evidence="1" id="KW-0472">Membrane</keyword>
<evidence type="ECO:0000256" key="1">
    <source>
        <dbReference type="SAM" id="Phobius"/>
    </source>
</evidence>
<keyword evidence="1" id="KW-0812">Transmembrane</keyword>
<proteinExistence type="predicted"/>
<feature type="transmembrane region" description="Helical" evidence="1">
    <location>
        <begin position="41"/>
        <end position="61"/>
    </location>
</feature>
<evidence type="ECO:0000313" key="2">
    <source>
        <dbReference type="EMBL" id="ORZ18864.1"/>
    </source>
</evidence>
<keyword evidence="3" id="KW-1185">Reference proteome</keyword>
<reference evidence="2 3" key="1">
    <citation type="submission" date="2016-07" db="EMBL/GenBank/DDBJ databases">
        <title>Pervasive Adenine N6-methylation of Active Genes in Fungi.</title>
        <authorList>
            <consortium name="DOE Joint Genome Institute"/>
            <person name="Mondo S.J."/>
            <person name="Dannebaum R.O."/>
            <person name="Kuo R.C."/>
            <person name="Labutti K."/>
            <person name="Haridas S."/>
            <person name="Kuo A."/>
            <person name="Salamov A."/>
            <person name="Ahrendt S.R."/>
            <person name="Lipzen A."/>
            <person name="Sullivan W."/>
            <person name="Andreopoulos W.B."/>
            <person name="Clum A."/>
            <person name="Lindquist E."/>
            <person name="Daum C."/>
            <person name="Ramamoorthy G.K."/>
            <person name="Gryganskyi A."/>
            <person name="Culley D."/>
            <person name="Magnuson J.K."/>
            <person name="James T.Y."/>
            <person name="O'Malley M.A."/>
            <person name="Stajich J.E."/>
            <person name="Spatafora J.W."/>
            <person name="Visel A."/>
            <person name="Grigoriev I.V."/>
        </authorList>
    </citation>
    <scope>NUCLEOTIDE SEQUENCE [LARGE SCALE GENOMIC DNA]</scope>
    <source>
        <strain evidence="2 3">NRRL 1336</strain>
    </source>
</reference>
<dbReference type="AlphaFoldDB" id="A0A1X2INL4"/>
<name>A0A1X2INL4_9FUNG</name>
<evidence type="ECO:0000313" key="3">
    <source>
        <dbReference type="Proteomes" id="UP000193560"/>
    </source>
</evidence>
<organism evidence="2 3">
    <name type="scientific">Absidia repens</name>
    <dbReference type="NCBI Taxonomy" id="90262"/>
    <lineage>
        <taxon>Eukaryota</taxon>
        <taxon>Fungi</taxon>
        <taxon>Fungi incertae sedis</taxon>
        <taxon>Mucoromycota</taxon>
        <taxon>Mucoromycotina</taxon>
        <taxon>Mucoromycetes</taxon>
        <taxon>Mucorales</taxon>
        <taxon>Cunninghamellaceae</taxon>
        <taxon>Absidia</taxon>
    </lineage>
</organism>
<keyword evidence="1" id="KW-1133">Transmembrane helix</keyword>